<dbReference type="EMBL" id="QOWE01000002">
    <property type="protein sequence ID" value="RCR71147.1"/>
    <property type="molecule type" value="Genomic_DNA"/>
</dbReference>
<evidence type="ECO:0000313" key="2">
    <source>
        <dbReference type="EMBL" id="RCR71147.1"/>
    </source>
</evidence>
<sequence length="154" mass="16916">MEIAKYLSVLVASMLKFVGGPVTGVAVGLTWPETWLFTVVGMMASVVLVTYAGTALQLLMARFRRSAPKRFSSRTRLAVKVWKRAGMMGIAFLTPLLLTPIGGTILAVSFKVSRSLIFSYMLISALFWGIVFTLAIYELPELFSRFGGNGVLRK</sequence>
<dbReference type="OrthoDB" id="1467737at2"/>
<protein>
    <recommendedName>
        <fullName evidence="4">Small multi-drug export protein</fullName>
    </recommendedName>
</protein>
<gene>
    <name evidence="2" type="ORF">DUE52_02540</name>
</gene>
<evidence type="ECO:0008006" key="4">
    <source>
        <dbReference type="Google" id="ProtNLM"/>
    </source>
</evidence>
<keyword evidence="1" id="KW-1133">Transmembrane helix</keyword>
<feature type="transmembrane region" description="Helical" evidence="1">
    <location>
        <begin position="7"/>
        <end position="29"/>
    </location>
</feature>
<keyword evidence="1" id="KW-0812">Transmembrane</keyword>
<keyword evidence="1" id="KW-0472">Membrane</keyword>
<dbReference type="Proteomes" id="UP000253383">
    <property type="component" value="Unassembled WGS sequence"/>
</dbReference>
<feature type="transmembrane region" description="Helical" evidence="1">
    <location>
        <begin position="35"/>
        <end position="60"/>
    </location>
</feature>
<name>A0A368JU14_9BACT</name>
<accession>A0A368JU14</accession>
<keyword evidence="3" id="KW-1185">Reference proteome</keyword>
<evidence type="ECO:0000313" key="3">
    <source>
        <dbReference type="Proteomes" id="UP000253383"/>
    </source>
</evidence>
<comment type="caution">
    <text evidence="2">The sequence shown here is derived from an EMBL/GenBank/DDBJ whole genome shotgun (WGS) entry which is preliminary data.</text>
</comment>
<evidence type="ECO:0000256" key="1">
    <source>
        <dbReference type="SAM" id="Phobius"/>
    </source>
</evidence>
<feature type="transmembrane region" description="Helical" evidence="1">
    <location>
        <begin position="81"/>
        <end position="110"/>
    </location>
</feature>
<feature type="transmembrane region" description="Helical" evidence="1">
    <location>
        <begin position="116"/>
        <end position="137"/>
    </location>
</feature>
<reference evidence="2 3" key="1">
    <citation type="submission" date="2018-07" db="EMBL/GenBank/DDBJ databases">
        <title>Genome analysis of Larkinella rosea.</title>
        <authorList>
            <person name="Zhou Z."/>
            <person name="Wang G."/>
        </authorList>
    </citation>
    <scope>NUCLEOTIDE SEQUENCE [LARGE SCALE GENOMIC DNA]</scope>
    <source>
        <strain evidence="3">zzj9</strain>
    </source>
</reference>
<dbReference type="RefSeq" id="WP_114404377.1">
    <property type="nucleotide sequence ID" value="NZ_QOWE01000002.1"/>
</dbReference>
<dbReference type="AlphaFoldDB" id="A0A368JU14"/>
<organism evidence="2 3">
    <name type="scientific">Larkinella punicea</name>
    <dbReference type="NCBI Taxonomy" id="2315727"/>
    <lineage>
        <taxon>Bacteria</taxon>
        <taxon>Pseudomonadati</taxon>
        <taxon>Bacteroidota</taxon>
        <taxon>Cytophagia</taxon>
        <taxon>Cytophagales</taxon>
        <taxon>Spirosomataceae</taxon>
        <taxon>Larkinella</taxon>
    </lineage>
</organism>
<proteinExistence type="predicted"/>